<feature type="transmembrane region" description="Helical" evidence="1">
    <location>
        <begin position="36"/>
        <end position="54"/>
    </location>
</feature>
<feature type="transmembrane region" description="Helical" evidence="1">
    <location>
        <begin position="235"/>
        <end position="255"/>
    </location>
</feature>
<feature type="transmembrane region" description="Helical" evidence="1">
    <location>
        <begin position="122"/>
        <end position="142"/>
    </location>
</feature>
<feature type="transmembrane region" description="Helical" evidence="1">
    <location>
        <begin position="205"/>
        <end position="223"/>
    </location>
</feature>
<dbReference type="Proteomes" id="UP000199026">
    <property type="component" value="Unassembled WGS sequence"/>
</dbReference>
<dbReference type="GeneID" id="78122886"/>
<evidence type="ECO:0000313" key="4">
    <source>
        <dbReference type="Proteomes" id="UP000199026"/>
    </source>
</evidence>
<evidence type="ECO:0000259" key="2">
    <source>
        <dbReference type="Pfam" id="PF00892"/>
    </source>
</evidence>
<dbReference type="SUPFAM" id="SSF103481">
    <property type="entry name" value="Multidrug resistance efflux transporter EmrE"/>
    <property type="match status" value="2"/>
</dbReference>
<sequence>MSLATKGLLITLAGVLVISPDVLLVRLIDADTLTKLFWRGLLSGLVILGVWGVFLQRRPMRDVVRVGRSGWALAAIFALGTFCFLYAVEKTQAANVLLISATSPVIAALISIVVLKEHVDRLTWVGIGGALLGVFVIAAGSAGGEGNLIGDMAAFGGAVSLALTFSIARAQKNISMVPAMGLSGLLTALAAGLLAPSLVVPIDSWVLMLALGAVVVPLGFGLLTTGPQYIGAAEVSLILLLEALLGPVLVWWVIGEFPGQAALWGGSIILSALAGVNLIRLKGAAGG</sequence>
<dbReference type="GO" id="GO:0016020">
    <property type="term" value="C:membrane"/>
    <property type="evidence" value="ECO:0007669"/>
    <property type="project" value="InterPro"/>
</dbReference>
<accession>A0A1H3GX50</accession>
<evidence type="ECO:0000256" key="1">
    <source>
        <dbReference type="SAM" id="Phobius"/>
    </source>
</evidence>
<dbReference type="Pfam" id="PF00892">
    <property type="entry name" value="EamA"/>
    <property type="match status" value="1"/>
</dbReference>
<feature type="transmembrane region" description="Helical" evidence="1">
    <location>
        <begin position="148"/>
        <end position="168"/>
    </location>
</feature>
<dbReference type="Gene3D" id="1.10.3730.20">
    <property type="match status" value="1"/>
</dbReference>
<dbReference type="PANTHER" id="PTHR22911">
    <property type="entry name" value="ACYL-MALONYL CONDENSING ENZYME-RELATED"/>
    <property type="match status" value="1"/>
</dbReference>
<feature type="domain" description="EamA" evidence="2">
    <location>
        <begin position="6"/>
        <end position="138"/>
    </location>
</feature>
<keyword evidence="1" id="KW-0812">Transmembrane</keyword>
<dbReference type="AlphaFoldDB" id="A0A1H3GX50"/>
<reference evidence="3 4" key="1">
    <citation type="submission" date="2016-10" db="EMBL/GenBank/DDBJ databases">
        <authorList>
            <person name="de Groot N.N."/>
        </authorList>
    </citation>
    <scope>NUCLEOTIDE SEQUENCE [LARGE SCALE GENOMIC DNA]</scope>
    <source>
        <strain evidence="3 4">DSM 24677</strain>
    </source>
</reference>
<feature type="transmembrane region" description="Helical" evidence="1">
    <location>
        <begin position="180"/>
        <end position="199"/>
    </location>
</feature>
<organism evidence="3 4">
    <name type="scientific">Lentibacter algarum</name>
    <dbReference type="NCBI Taxonomy" id="576131"/>
    <lineage>
        <taxon>Bacteria</taxon>
        <taxon>Pseudomonadati</taxon>
        <taxon>Pseudomonadota</taxon>
        <taxon>Alphaproteobacteria</taxon>
        <taxon>Rhodobacterales</taxon>
        <taxon>Roseobacteraceae</taxon>
        <taxon>Lentibacter</taxon>
    </lineage>
</organism>
<feature type="transmembrane region" description="Helical" evidence="1">
    <location>
        <begin position="261"/>
        <end position="279"/>
    </location>
</feature>
<name>A0A1H3GX50_9RHOB</name>
<dbReference type="EMBL" id="FNPR01000001">
    <property type="protein sequence ID" value="SDY07555.1"/>
    <property type="molecule type" value="Genomic_DNA"/>
</dbReference>
<dbReference type="OrthoDB" id="9810239at2"/>
<evidence type="ECO:0000313" key="3">
    <source>
        <dbReference type="EMBL" id="SDY07555.1"/>
    </source>
</evidence>
<keyword evidence="1" id="KW-0472">Membrane</keyword>
<proteinExistence type="predicted"/>
<feature type="transmembrane region" description="Helical" evidence="1">
    <location>
        <begin position="93"/>
        <end position="115"/>
    </location>
</feature>
<protein>
    <submittedName>
        <fullName evidence="3">EamA-like transporter family protein</fullName>
    </submittedName>
</protein>
<gene>
    <name evidence="3" type="ORF">SAMN05444486_10174</name>
</gene>
<dbReference type="InterPro" id="IPR037185">
    <property type="entry name" value="EmrE-like"/>
</dbReference>
<dbReference type="InterPro" id="IPR000620">
    <property type="entry name" value="EamA_dom"/>
</dbReference>
<dbReference type="RefSeq" id="WP_089886935.1">
    <property type="nucleotide sequence ID" value="NZ_CALJFH010000032.1"/>
</dbReference>
<keyword evidence="4" id="KW-1185">Reference proteome</keyword>
<feature type="transmembrane region" description="Helical" evidence="1">
    <location>
        <begin position="66"/>
        <end position="87"/>
    </location>
</feature>
<dbReference type="STRING" id="576131.SAMN05444486_10174"/>
<keyword evidence="1" id="KW-1133">Transmembrane helix</keyword>